<comment type="caution">
    <text evidence="2">The sequence shown here is derived from an EMBL/GenBank/DDBJ whole genome shotgun (WGS) entry which is preliminary data.</text>
</comment>
<feature type="transmembrane region" description="Helical" evidence="1">
    <location>
        <begin position="30"/>
        <end position="46"/>
    </location>
</feature>
<keyword evidence="1" id="KW-0472">Membrane</keyword>
<keyword evidence="3" id="KW-1185">Reference proteome</keyword>
<accession>A0ABW1RID2</accession>
<proteinExistence type="predicted"/>
<feature type="transmembrane region" description="Helical" evidence="1">
    <location>
        <begin position="7"/>
        <end position="24"/>
    </location>
</feature>
<organism evidence="2 3">
    <name type="scientific">Loigolactobacillus jiayinensis</name>
    <dbReference type="NCBI Taxonomy" id="2486016"/>
    <lineage>
        <taxon>Bacteria</taxon>
        <taxon>Bacillati</taxon>
        <taxon>Bacillota</taxon>
        <taxon>Bacilli</taxon>
        <taxon>Lactobacillales</taxon>
        <taxon>Lactobacillaceae</taxon>
        <taxon>Loigolactobacillus</taxon>
    </lineage>
</organism>
<evidence type="ECO:0000313" key="3">
    <source>
        <dbReference type="Proteomes" id="UP001596289"/>
    </source>
</evidence>
<keyword evidence="1" id="KW-0812">Transmembrane</keyword>
<protein>
    <submittedName>
        <fullName evidence="2">Uncharacterized protein</fullName>
    </submittedName>
</protein>
<gene>
    <name evidence="2" type="ORF">ACFQGP_12175</name>
</gene>
<dbReference type="Proteomes" id="UP001596289">
    <property type="component" value="Unassembled WGS sequence"/>
</dbReference>
<keyword evidence="1" id="KW-1133">Transmembrane helix</keyword>
<dbReference type="RefSeq" id="WP_164509555.1">
    <property type="nucleotide sequence ID" value="NZ_JBHSSL010000105.1"/>
</dbReference>
<name>A0ABW1RID2_9LACO</name>
<evidence type="ECO:0000313" key="2">
    <source>
        <dbReference type="EMBL" id="MFC6171307.1"/>
    </source>
</evidence>
<reference evidence="3" key="1">
    <citation type="journal article" date="2019" name="Int. J. Syst. Evol. Microbiol.">
        <title>The Global Catalogue of Microorganisms (GCM) 10K type strain sequencing project: providing services to taxonomists for standard genome sequencing and annotation.</title>
        <authorList>
            <consortium name="The Broad Institute Genomics Platform"/>
            <consortium name="The Broad Institute Genome Sequencing Center for Infectious Disease"/>
            <person name="Wu L."/>
            <person name="Ma J."/>
        </authorList>
    </citation>
    <scope>NUCLEOTIDE SEQUENCE [LARGE SCALE GENOMIC DNA]</scope>
    <source>
        <strain evidence="3">CCM 8904</strain>
    </source>
</reference>
<evidence type="ECO:0000256" key="1">
    <source>
        <dbReference type="SAM" id="Phobius"/>
    </source>
</evidence>
<dbReference type="EMBL" id="JBHSSL010000105">
    <property type="protein sequence ID" value="MFC6171307.1"/>
    <property type="molecule type" value="Genomic_DNA"/>
</dbReference>
<sequence>MQFLTKTTYSFLLAGIILLILGLARQQRPLWVAGLALLLVSLTRYQQQRRMRKK</sequence>